<evidence type="ECO:0000259" key="3">
    <source>
        <dbReference type="Pfam" id="PF20151"/>
    </source>
</evidence>
<dbReference type="EMBL" id="JAPEVG010000832">
    <property type="protein sequence ID" value="KAJ8455057.1"/>
    <property type="molecule type" value="Genomic_DNA"/>
</dbReference>
<organism evidence="4 5">
    <name type="scientific">Trametes cubensis</name>
    <dbReference type="NCBI Taxonomy" id="1111947"/>
    <lineage>
        <taxon>Eukaryota</taxon>
        <taxon>Fungi</taxon>
        <taxon>Dikarya</taxon>
        <taxon>Basidiomycota</taxon>
        <taxon>Agaricomycotina</taxon>
        <taxon>Agaricomycetes</taxon>
        <taxon>Polyporales</taxon>
        <taxon>Polyporaceae</taxon>
        <taxon>Trametes</taxon>
    </lineage>
</organism>
<reference evidence="4" key="1">
    <citation type="submission" date="2022-11" db="EMBL/GenBank/DDBJ databases">
        <title>Genome Sequence of Cubamyces cubensis.</title>
        <authorList>
            <person name="Buettner E."/>
        </authorList>
    </citation>
    <scope>NUCLEOTIDE SEQUENCE</scope>
    <source>
        <strain evidence="4">MPL-01</strain>
    </source>
</reference>
<evidence type="ECO:0000313" key="4">
    <source>
        <dbReference type="EMBL" id="KAJ8455057.1"/>
    </source>
</evidence>
<keyword evidence="2" id="KW-1133">Transmembrane helix</keyword>
<feature type="transmembrane region" description="Helical" evidence="2">
    <location>
        <begin position="49"/>
        <end position="69"/>
    </location>
</feature>
<evidence type="ECO:0000256" key="1">
    <source>
        <dbReference type="SAM" id="MobiDB-lite"/>
    </source>
</evidence>
<evidence type="ECO:0000256" key="2">
    <source>
        <dbReference type="SAM" id="Phobius"/>
    </source>
</evidence>
<feature type="transmembrane region" description="Helical" evidence="2">
    <location>
        <begin position="12"/>
        <end position="37"/>
    </location>
</feature>
<keyword evidence="2" id="KW-0812">Transmembrane</keyword>
<comment type="caution">
    <text evidence="4">The sequence shown here is derived from an EMBL/GenBank/DDBJ whole genome shotgun (WGS) entry which is preliminary data.</text>
</comment>
<keyword evidence="5" id="KW-1185">Reference proteome</keyword>
<feature type="transmembrane region" description="Helical" evidence="2">
    <location>
        <begin position="198"/>
        <end position="219"/>
    </location>
</feature>
<feature type="domain" description="DUF6533" evidence="3">
    <location>
        <begin position="20"/>
        <end position="65"/>
    </location>
</feature>
<feature type="transmembrane region" description="Helical" evidence="2">
    <location>
        <begin position="125"/>
        <end position="144"/>
    </location>
</feature>
<dbReference type="AlphaFoldDB" id="A0AAD7TG42"/>
<dbReference type="Pfam" id="PF20151">
    <property type="entry name" value="DUF6533"/>
    <property type="match status" value="1"/>
</dbReference>
<dbReference type="InterPro" id="IPR045340">
    <property type="entry name" value="DUF6533"/>
</dbReference>
<gene>
    <name evidence="4" type="ORF">ONZ51_g12668</name>
</gene>
<proteinExistence type="predicted"/>
<feature type="region of interest" description="Disordered" evidence="1">
    <location>
        <begin position="272"/>
        <end position="304"/>
    </location>
</feature>
<keyword evidence="2" id="KW-0472">Membrane</keyword>
<evidence type="ECO:0000313" key="5">
    <source>
        <dbReference type="Proteomes" id="UP001215151"/>
    </source>
</evidence>
<sequence length="323" mass="35894">MSNPYSYVIQLYSTSLLSSYCGIAGFAMVLYEYIVTLGDEVDLFWKRKISSASIIFFLNRYLTILGYVLDSGTFHVQTDIGFVSIRPDCEGRVSTDKFPSTRCRAFVVLYQGADLLRYFPQAMTIISRSSAIGADFLVVMVTWWKTRKSMKLYKEANIQTSYGSLMLRDGTVYFLVLLILNVLHMVLTLLAYTEAFIAVSYVSIFTDPMMSILVSRFLLDLRQIDHTGANAVSSELPSFVAPQNGAFSEYASFVAPFVVQLSGDVRIDTASEGIEGDLGSGDSDSNRGLDHGTPTSSNEHLRDGDEALWRTRWDASGSISASR</sequence>
<feature type="transmembrane region" description="Helical" evidence="2">
    <location>
        <begin position="172"/>
        <end position="192"/>
    </location>
</feature>
<name>A0AAD7TG42_9APHY</name>
<protein>
    <recommendedName>
        <fullName evidence="3">DUF6533 domain-containing protein</fullName>
    </recommendedName>
</protein>
<dbReference type="Proteomes" id="UP001215151">
    <property type="component" value="Unassembled WGS sequence"/>
</dbReference>
<accession>A0AAD7TG42</accession>